<evidence type="ECO:0000256" key="8">
    <source>
        <dbReference type="ARBA" id="ARBA00023136"/>
    </source>
</evidence>
<dbReference type="AlphaFoldDB" id="A3LVH7"/>
<keyword evidence="6" id="KW-0445">Lipid transport</keyword>
<dbReference type="InParanoid" id="A3LVH7"/>
<feature type="transmembrane region" description="Helical" evidence="10">
    <location>
        <begin position="7"/>
        <end position="28"/>
    </location>
</feature>
<dbReference type="CDD" id="cd21675">
    <property type="entry name" value="SMP_TEX2"/>
    <property type="match status" value="1"/>
</dbReference>
<dbReference type="GO" id="GO:0008289">
    <property type="term" value="F:lipid binding"/>
    <property type="evidence" value="ECO:0007669"/>
    <property type="project" value="UniProtKB-KW"/>
</dbReference>
<feature type="region of interest" description="Disordered" evidence="9">
    <location>
        <begin position="633"/>
        <end position="654"/>
    </location>
</feature>
<evidence type="ECO:0000256" key="6">
    <source>
        <dbReference type="ARBA" id="ARBA00023055"/>
    </source>
</evidence>
<feature type="region of interest" description="Disordered" evidence="9">
    <location>
        <begin position="583"/>
        <end position="612"/>
    </location>
</feature>
<dbReference type="Pfam" id="PF15413">
    <property type="entry name" value="PH_11"/>
    <property type="match status" value="1"/>
</dbReference>
<dbReference type="eggNOG" id="KOG2238">
    <property type="taxonomic scope" value="Eukaryota"/>
</dbReference>
<evidence type="ECO:0000256" key="1">
    <source>
        <dbReference type="ARBA" id="ARBA00004586"/>
    </source>
</evidence>
<evidence type="ECO:0000256" key="9">
    <source>
        <dbReference type="SAM" id="MobiDB-lite"/>
    </source>
</evidence>
<dbReference type="Proteomes" id="UP000002258">
    <property type="component" value="Chromosome 5"/>
</dbReference>
<protein>
    <recommendedName>
        <fullName evidence="11">SMP-LTD domain-containing protein</fullName>
    </recommendedName>
</protein>
<evidence type="ECO:0000256" key="10">
    <source>
        <dbReference type="SAM" id="Phobius"/>
    </source>
</evidence>
<dbReference type="EMBL" id="CP000499">
    <property type="protein sequence ID" value="ABN67124.2"/>
    <property type="molecule type" value="Genomic_DNA"/>
</dbReference>
<dbReference type="GeneID" id="4839418"/>
<evidence type="ECO:0000313" key="12">
    <source>
        <dbReference type="EMBL" id="ABN67124.2"/>
    </source>
</evidence>
<dbReference type="GO" id="GO:0005319">
    <property type="term" value="F:lipid transporter activity"/>
    <property type="evidence" value="ECO:0007669"/>
    <property type="project" value="EnsemblFungi"/>
</dbReference>
<dbReference type="GO" id="GO:0015914">
    <property type="term" value="P:phospholipid transport"/>
    <property type="evidence" value="ECO:0007669"/>
    <property type="project" value="TreeGrafter"/>
</dbReference>
<dbReference type="GO" id="GO:0005789">
    <property type="term" value="C:endoplasmic reticulum membrane"/>
    <property type="evidence" value="ECO:0007669"/>
    <property type="project" value="UniProtKB-SubCell"/>
</dbReference>
<dbReference type="OrthoDB" id="26740at2759"/>
<feature type="region of interest" description="Disordered" evidence="9">
    <location>
        <begin position="523"/>
        <end position="547"/>
    </location>
</feature>
<keyword evidence="8 10" id="KW-0472">Membrane</keyword>
<proteinExistence type="predicted"/>
<organism evidence="12 13">
    <name type="scientific">Scheffersomyces stipitis (strain ATCC 58785 / CBS 6054 / NBRC 10063 / NRRL Y-11545)</name>
    <name type="common">Yeast</name>
    <name type="synonym">Pichia stipitis</name>
    <dbReference type="NCBI Taxonomy" id="322104"/>
    <lineage>
        <taxon>Eukaryota</taxon>
        <taxon>Fungi</taxon>
        <taxon>Dikarya</taxon>
        <taxon>Ascomycota</taxon>
        <taxon>Saccharomycotina</taxon>
        <taxon>Pichiomycetes</taxon>
        <taxon>Debaryomycetaceae</taxon>
        <taxon>Scheffersomyces</taxon>
    </lineage>
</organism>
<evidence type="ECO:0000256" key="7">
    <source>
        <dbReference type="ARBA" id="ARBA00023121"/>
    </source>
</evidence>
<dbReference type="HOGENOM" id="CLU_012852_2_0_1"/>
<evidence type="ECO:0000256" key="3">
    <source>
        <dbReference type="ARBA" id="ARBA00022692"/>
    </source>
</evidence>
<feature type="non-terminal residue" evidence="12">
    <location>
        <position position="654"/>
    </location>
</feature>
<dbReference type="RefSeq" id="XP_001385153.2">
    <property type="nucleotide sequence ID" value="XM_001385116.1"/>
</dbReference>
<comment type="subcellular location">
    <subcellularLocation>
        <location evidence="1">Endoplasmic reticulum membrane</location>
    </subcellularLocation>
</comment>
<keyword evidence="7" id="KW-0446">Lipid-binding</keyword>
<accession>A3LVH7</accession>
<feature type="compositionally biased region" description="Low complexity" evidence="9">
    <location>
        <begin position="587"/>
        <end position="599"/>
    </location>
</feature>
<dbReference type="GO" id="GO:0035621">
    <property type="term" value="P:ER to Golgi ceramide transport"/>
    <property type="evidence" value="ECO:0007669"/>
    <property type="project" value="EnsemblFungi"/>
</dbReference>
<keyword evidence="13" id="KW-1185">Reference proteome</keyword>
<dbReference type="PROSITE" id="PS51847">
    <property type="entry name" value="SMP"/>
    <property type="match status" value="1"/>
</dbReference>
<keyword evidence="2" id="KW-0813">Transport</keyword>
<dbReference type="GO" id="GO:0071561">
    <property type="term" value="C:nucleus-vacuole junction"/>
    <property type="evidence" value="ECO:0007669"/>
    <property type="project" value="EnsemblFungi"/>
</dbReference>
<evidence type="ECO:0000256" key="5">
    <source>
        <dbReference type="ARBA" id="ARBA00022989"/>
    </source>
</evidence>
<evidence type="ECO:0000256" key="2">
    <source>
        <dbReference type="ARBA" id="ARBA00022448"/>
    </source>
</evidence>
<name>A3LVH7_PICST</name>
<dbReference type="SUPFAM" id="SSF50729">
    <property type="entry name" value="PH domain-like"/>
    <property type="match status" value="1"/>
</dbReference>
<dbReference type="STRING" id="322104.A3LVH7"/>
<gene>
    <name evidence="12" type="ORF">PICST_83810</name>
</gene>
<evidence type="ECO:0000259" key="11">
    <source>
        <dbReference type="PROSITE" id="PS51847"/>
    </source>
</evidence>
<dbReference type="GO" id="GO:0032865">
    <property type="term" value="C:ERMES complex"/>
    <property type="evidence" value="ECO:0007669"/>
    <property type="project" value="TreeGrafter"/>
</dbReference>
<keyword evidence="4" id="KW-0256">Endoplasmic reticulum</keyword>
<dbReference type="PANTHER" id="PTHR13466:SF19">
    <property type="entry name" value="NUCLEUS-VACUOLE JUNCTION PROTEIN 2"/>
    <property type="match status" value="1"/>
</dbReference>
<evidence type="ECO:0000313" key="13">
    <source>
        <dbReference type="Proteomes" id="UP000002258"/>
    </source>
</evidence>
<keyword evidence="5 10" id="KW-1133">Transmembrane helix</keyword>
<evidence type="ECO:0000256" key="4">
    <source>
        <dbReference type="ARBA" id="ARBA00022824"/>
    </source>
</evidence>
<reference evidence="12 13" key="1">
    <citation type="journal article" date="2007" name="Nat. Biotechnol.">
        <title>Genome sequence of the lignocellulose-bioconverting and xylose-fermenting yeast Pichia stipitis.</title>
        <authorList>
            <person name="Jeffries T.W."/>
            <person name="Grigoriev I.V."/>
            <person name="Grimwood J."/>
            <person name="Laplaza J.M."/>
            <person name="Aerts A."/>
            <person name="Salamov A."/>
            <person name="Schmutz J."/>
            <person name="Lindquist E."/>
            <person name="Dehal P."/>
            <person name="Shapiro H."/>
            <person name="Jin Y.S."/>
            <person name="Passoth V."/>
            <person name="Richardson P.M."/>
        </authorList>
    </citation>
    <scope>NUCLEOTIDE SEQUENCE [LARGE SCALE GENOMIC DNA]</scope>
    <source>
        <strain evidence="13">ATCC 58785 / CBS 6054 / NBRC 10063 / NRRL Y-11545</strain>
    </source>
</reference>
<feature type="compositionally biased region" description="Polar residues" evidence="9">
    <location>
        <begin position="600"/>
        <end position="612"/>
    </location>
</feature>
<feature type="domain" description="SMP-LTD" evidence="11">
    <location>
        <begin position="318"/>
        <end position="509"/>
    </location>
</feature>
<dbReference type="InterPro" id="IPR031468">
    <property type="entry name" value="SMP_LBD"/>
</dbReference>
<dbReference type="GO" id="GO:0033116">
    <property type="term" value="C:endoplasmic reticulum-Golgi intermediate compartment membrane"/>
    <property type="evidence" value="ECO:0007669"/>
    <property type="project" value="EnsemblFungi"/>
</dbReference>
<sequence length="654" mass="74007">MSLVALVSAYLVGGITFLPLVIFLFVYLHPVIRSEVSDFDSADSSEYLKAGEIEEDNQSGLDAYKAGWIYVTQEYLDSPDDINSTTQAITESNDNKSAYSSLFKLVQKDNEKNGEKQTIRARSDSFDTTATANTNVIDNFNIEPDVLSSTTSMANNVQPPQLNSANSTNTEKLRNSQKKHRYYAILKHGNLFLYKDEFLKDVRHVIVLSNYFISIWPRQLSDGTLFTKSSSIAIIKSSKLASLNSYTEEETTPKGSFFLYTDVNIDKEDWYFALIRATKLSANSELHDTIDPQIYAKTLHFQTKHMIDLIQTLYSSEGQLQTKWFNALIGRLFLSFQHTHVLENYLRTKLSKKLNKIKKPGFLDKFQIKSISAGDSAPFLTYPSLKEISPDGTVIVSMYVSYHGNMSLQISTKANINFGVRFKPREVDMLLSVTLSKLEGPVLIKIKPPPSERLWYTFETEPIMNLKIEPIISSRQMSYNIITNSIEKKFKEAVKDSLVLPHWDDIVFYDTSDEIYRGGIWDPSARESSGGTEGEVETINSAASSNEVDIDLDSKSELTYRSPNKNKLTNTLTDLSYRIKKKTSHISPTNSSNFNNSSNTQEVPSSPNKNSAAMNTLKKIGKWYFKDDKAVSEEKYTPPEMISNRRIPRKTSNA</sequence>
<dbReference type="KEGG" id="pic:PICST_83810"/>
<dbReference type="GO" id="GO:1990456">
    <property type="term" value="P:mitochondrion-endoplasmic reticulum membrane tethering"/>
    <property type="evidence" value="ECO:0007669"/>
    <property type="project" value="TreeGrafter"/>
</dbReference>
<dbReference type="PANTHER" id="PTHR13466">
    <property type="entry name" value="TEX2 PROTEIN-RELATED"/>
    <property type="match status" value="1"/>
</dbReference>
<keyword evidence="3 10" id="KW-0812">Transmembrane</keyword>
<dbReference type="OMA" id="MDKEDWY"/>
<dbReference type="Pfam" id="PF10296">
    <property type="entry name" value="MMM1"/>
    <property type="match status" value="1"/>
</dbReference>
<dbReference type="FunCoup" id="A3LVH7">
    <property type="interactions" value="25"/>
</dbReference>
<dbReference type="InterPro" id="IPR019411">
    <property type="entry name" value="MMM1_dom"/>
</dbReference>